<comment type="caution">
    <text evidence="2">The sequence shown here is derived from an EMBL/GenBank/DDBJ whole genome shotgun (WGS) entry which is preliminary data.</text>
</comment>
<dbReference type="RefSeq" id="WP_151535484.1">
    <property type="nucleotide sequence ID" value="NZ_WBOS01000006.1"/>
</dbReference>
<feature type="domain" description="CarD-like/TRCF RNAP-interacting" evidence="1">
    <location>
        <begin position="1"/>
        <end position="112"/>
    </location>
</feature>
<dbReference type="Proteomes" id="UP000481030">
    <property type="component" value="Unassembled WGS sequence"/>
</dbReference>
<dbReference type="GO" id="GO:0009303">
    <property type="term" value="P:rRNA transcription"/>
    <property type="evidence" value="ECO:0007669"/>
    <property type="project" value="TreeGrafter"/>
</dbReference>
<sequence>MFNIGDLIIYSAHGICKIDDICEKTVAGITRPYYVLHPMENDHQLTISTPVNNDKVVMLGLMNKEEANEILESFKYPGVEWIDHANMRHTIYSEIVNTGNRKEIAKVVNTLLRKKVEYELNERKLYEQDRKLLNTVQHTLFKELAISLNLTFEEIHEMVIRLLKGIEVDKFPVH</sequence>
<keyword evidence="3" id="KW-1185">Reference proteome</keyword>
<dbReference type="AlphaFoldDB" id="A0A6L3V4W2"/>
<dbReference type="OrthoDB" id="9786074at2"/>
<evidence type="ECO:0000313" key="2">
    <source>
        <dbReference type="EMBL" id="KAB2334409.1"/>
    </source>
</evidence>
<dbReference type="InterPro" id="IPR042215">
    <property type="entry name" value="CarD-like_C"/>
</dbReference>
<reference evidence="2 3" key="1">
    <citation type="journal article" date="2016" name="Antonie Van Leeuwenhoek">
        <title>Bacillus depressus sp. nov., isolated from soil of a sunflower field.</title>
        <authorList>
            <person name="Wei X."/>
            <person name="Xin D."/>
            <person name="Xin Y."/>
            <person name="Zhang H."/>
            <person name="Wang T."/>
            <person name="Zhang J."/>
        </authorList>
    </citation>
    <scope>NUCLEOTIDE SEQUENCE [LARGE SCALE GENOMIC DNA]</scope>
    <source>
        <strain evidence="2 3">BZ1</strain>
    </source>
</reference>
<accession>A0A6L3V4W2</accession>
<name>A0A6L3V4W2_9BACI</name>
<dbReference type="InterPro" id="IPR036101">
    <property type="entry name" value="CarD-like/TRCF_RID_sf"/>
</dbReference>
<proteinExistence type="predicted"/>
<dbReference type="Gene3D" id="2.40.10.170">
    <property type="match status" value="1"/>
</dbReference>
<protein>
    <submittedName>
        <fullName evidence="2">CarD family transcriptional regulator</fullName>
    </submittedName>
</protein>
<dbReference type="InterPro" id="IPR052531">
    <property type="entry name" value="CarD-like_regulator"/>
</dbReference>
<dbReference type="Pfam" id="PF02559">
    <property type="entry name" value="CarD_TRCF_RID"/>
    <property type="match status" value="1"/>
</dbReference>
<dbReference type="PANTHER" id="PTHR38447">
    <property type="entry name" value="TRANSCRIPTION FACTOR YDEB-RELATED"/>
    <property type="match status" value="1"/>
</dbReference>
<dbReference type="Gene3D" id="1.20.58.1290">
    <property type="entry name" value="CarD-like, C-terminal domain"/>
    <property type="match status" value="1"/>
</dbReference>
<dbReference type="SMART" id="SM01058">
    <property type="entry name" value="CarD_TRCF"/>
    <property type="match status" value="1"/>
</dbReference>
<evidence type="ECO:0000259" key="1">
    <source>
        <dbReference type="SMART" id="SM01058"/>
    </source>
</evidence>
<dbReference type="InterPro" id="IPR003711">
    <property type="entry name" value="CarD-like/TRCF_RID"/>
</dbReference>
<dbReference type="PANTHER" id="PTHR38447:SF1">
    <property type="entry name" value="RNA POLYMERASE-BINDING TRANSCRIPTION FACTOR CARD"/>
    <property type="match status" value="1"/>
</dbReference>
<gene>
    <name evidence="2" type="ORF">F7731_14400</name>
</gene>
<dbReference type="Pfam" id="PF21095">
    <property type="entry name" value="CarD_C"/>
    <property type="match status" value="1"/>
</dbReference>
<organism evidence="2 3">
    <name type="scientific">Cytobacillus depressus</name>
    <dbReference type="NCBI Taxonomy" id="1602942"/>
    <lineage>
        <taxon>Bacteria</taxon>
        <taxon>Bacillati</taxon>
        <taxon>Bacillota</taxon>
        <taxon>Bacilli</taxon>
        <taxon>Bacillales</taxon>
        <taxon>Bacillaceae</taxon>
        <taxon>Cytobacillus</taxon>
    </lineage>
</organism>
<evidence type="ECO:0000313" key="3">
    <source>
        <dbReference type="Proteomes" id="UP000481030"/>
    </source>
</evidence>
<dbReference type="SUPFAM" id="SSF141259">
    <property type="entry name" value="CarD-like"/>
    <property type="match status" value="1"/>
</dbReference>
<dbReference type="InterPro" id="IPR048792">
    <property type="entry name" value="CarD_C"/>
</dbReference>
<dbReference type="EMBL" id="WBOS01000006">
    <property type="protein sequence ID" value="KAB2334409.1"/>
    <property type="molecule type" value="Genomic_DNA"/>
</dbReference>